<keyword evidence="3" id="KW-1185">Reference proteome</keyword>
<feature type="transmembrane region" description="Helical" evidence="1">
    <location>
        <begin position="6"/>
        <end position="24"/>
    </location>
</feature>
<evidence type="ECO:0000313" key="2">
    <source>
        <dbReference type="EMBL" id="MCA6073625.1"/>
    </source>
</evidence>
<proteinExistence type="predicted"/>
<accession>A0A9X1KVD1</accession>
<keyword evidence="1" id="KW-0472">Membrane</keyword>
<evidence type="ECO:0000313" key="3">
    <source>
        <dbReference type="Proteomes" id="UP001139409"/>
    </source>
</evidence>
<reference evidence="2" key="1">
    <citation type="submission" date="2021-09" db="EMBL/GenBank/DDBJ databases">
        <title>Fulvivirga sp. isolated from coastal sediment.</title>
        <authorList>
            <person name="Yu H."/>
        </authorList>
    </citation>
    <scope>NUCLEOTIDE SEQUENCE</scope>
    <source>
        <strain evidence="2">1062</strain>
    </source>
</reference>
<organism evidence="2 3">
    <name type="scientific">Fulvivirga sedimenti</name>
    <dbReference type="NCBI Taxonomy" id="2879465"/>
    <lineage>
        <taxon>Bacteria</taxon>
        <taxon>Pseudomonadati</taxon>
        <taxon>Bacteroidota</taxon>
        <taxon>Cytophagia</taxon>
        <taxon>Cytophagales</taxon>
        <taxon>Fulvivirgaceae</taxon>
        <taxon>Fulvivirga</taxon>
    </lineage>
</organism>
<dbReference type="RefSeq" id="WP_225696738.1">
    <property type="nucleotide sequence ID" value="NZ_JAIXNE010000001.1"/>
</dbReference>
<dbReference type="AlphaFoldDB" id="A0A9X1KVD1"/>
<protein>
    <submittedName>
        <fullName evidence="2">Uncharacterized protein</fullName>
    </submittedName>
</protein>
<comment type="caution">
    <text evidence="2">The sequence shown here is derived from an EMBL/GenBank/DDBJ whole genome shotgun (WGS) entry which is preliminary data.</text>
</comment>
<dbReference type="EMBL" id="JAIXNE010000001">
    <property type="protein sequence ID" value="MCA6073625.1"/>
    <property type="molecule type" value="Genomic_DNA"/>
</dbReference>
<keyword evidence="1" id="KW-1133">Transmembrane helix</keyword>
<keyword evidence="1" id="KW-0812">Transmembrane</keyword>
<sequence length="180" mass="20849">MKRYTQFLFLLFILVLPVVIFLFLKGAGRNEFAIPVYYENGIPEEQRFDCSFANGAYYIQWPDSLAVSSPVLVYFSSGELSIPSTEKENIFRRIRSVTETDLAILVFSNGENKLPVDGIRQWNLPDSLFRERLHCWLASDTVNQFSLVDSEGRIRGYYGNSLKEQDRLLVELKILFEETK</sequence>
<gene>
    <name evidence="2" type="ORF">LDX50_02045</name>
</gene>
<evidence type="ECO:0000256" key="1">
    <source>
        <dbReference type="SAM" id="Phobius"/>
    </source>
</evidence>
<name>A0A9X1KVD1_9BACT</name>
<dbReference type="Proteomes" id="UP001139409">
    <property type="component" value="Unassembled WGS sequence"/>
</dbReference>